<organism evidence="3 4">
    <name type="scientific">Rhodofomes roseus</name>
    <dbReference type="NCBI Taxonomy" id="34475"/>
    <lineage>
        <taxon>Eukaryota</taxon>
        <taxon>Fungi</taxon>
        <taxon>Dikarya</taxon>
        <taxon>Basidiomycota</taxon>
        <taxon>Agaricomycotina</taxon>
        <taxon>Agaricomycetes</taxon>
        <taxon>Polyporales</taxon>
        <taxon>Rhodofomes</taxon>
    </lineage>
</organism>
<dbReference type="GO" id="GO:0003993">
    <property type="term" value="F:acid phosphatase activity"/>
    <property type="evidence" value="ECO:0007669"/>
    <property type="project" value="TreeGrafter"/>
</dbReference>
<evidence type="ECO:0000256" key="2">
    <source>
        <dbReference type="SAM" id="Phobius"/>
    </source>
</evidence>
<dbReference type="Proteomes" id="UP000298390">
    <property type="component" value="Unassembled WGS sequence"/>
</dbReference>
<dbReference type="SUPFAM" id="SSF53254">
    <property type="entry name" value="Phosphoglycerate mutase-like"/>
    <property type="match status" value="1"/>
</dbReference>
<gene>
    <name evidence="3" type="ORF">EVJ58_g6603</name>
</gene>
<dbReference type="Pfam" id="PF00328">
    <property type="entry name" value="His_Phos_2"/>
    <property type="match status" value="2"/>
</dbReference>
<dbReference type="EMBL" id="SEKV01000379">
    <property type="protein sequence ID" value="TFY58123.1"/>
    <property type="molecule type" value="Genomic_DNA"/>
</dbReference>
<evidence type="ECO:0000313" key="4">
    <source>
        <dbReference type="Proteomes" id="UP000298390"/>
    </source>
</evidence>
<feature type="transmembrane region" description="Helical" evidence="2">
    <location>
        <begin position="48"/>
        <end position="66"/>
    </location>
</feature>
<protein>
    <submittedName>
        <fullName evidence="3">Uncharacterized protein</fullName>
    </submittedName>
</protein>
<comment type="caution">
    <text evidence="3">The sequence shown here is derived from an EMBL/GenBank/DDBJ whole genome shotgun (WGS) entry which is preliminary data.</text>
</comment>
<dbReference type="PANTHER" id="PTHR20963">
    <property type="entry name" value="MULTIPLE INOSITOL POLYPHOSPHATE PHOSPHATASE-RELATED"/>
    <property type="match status" value="1"/>
</dbReference>
<dbReference type="InterPro" id="IPR000560">
    <property type="entry name" value="His_Pase_clade-2"/>
</dbReference>
<dbReference type="InterPro" id="IPR029033">
    <property type="entry name" value="His_PPase_superfam"/>
</dbReference>
<dbReference type="PANTHER" id="PTHR20963:SF24">
    <property type="entry name" value="3-PHYTASE B"/>
    <property type="match status" value="1"/>
</dbReference>
<keyword evidence="2" id="KW-0812">Transmembrane</keyword>
<proteinExistence type="predicted"/>
<evidence type="ECO:0000256" key="1">
    <source>
        <dbReference type="ARBA" id="ARBA00022801"/>
    </source>
</evidence>
<dbReference type="STRING" id="34475.A0A4Y9Y8L8"/>
<evidence type="ECO:0000313" key="3">
    <source>
        <dbReference type="EMBL" id="TFY58123.1"/>
    </source>
</evidence>
<keyword evidence="2" id="KW-1133">Transmembrane helix</keyword>
<reference evidence="3 4" key="1">
    <citation type="submission" date="2019-01" db="EMBL/GenBank/DDBJ databases">
        <title>Genome sequencing of the rare red list fungi Fomitopsis rosea.</title>
        <authorList>
            <person name="Buettner E."/>
            <person name="Kellner H."/>
        </authorList>
    </citation>
    <scope>NUCLEOTIDE SEQUENCE [LARGE SCALE GENOMIC DNA]</scope>
    <source>
        <strain evidence="3 4">DSM 105464</strain>
    </source>
</reference>
<accession>A0A4Y9Y8L8</accession>
<dbReference type="Gene3D" id="3.40.50.1240">
    <property type="entry name" value="Phosphoglycerate mutase-like"/>
    <property type="match status" value="2"/>
</dbReference>
<keyword evidence="1" id="KW-0378">Hydrolase</keyword>
<dbReference type="PROSITE" id="PS00616">
    <property type="entry name" value="HIS_ACID_PHOSPHAT_1"/>
    <property type="match status" value="1"/>
</dbReference>
<dbReference type="InterPro" id="IPR033379">
    <property type="entry name" value="Acid_Pase_AS"/>
</dbReference>
<sequence length="487" mass="55366">METDEKRPLAAEATLPVYDPNVEKSLAERGRRREKTARERQWEVGDLAWTWILRICMIFVWYNILINFSPLFRPRFAPDVGVDVPVRIQRFWGQYSPYYPAGEYMPVPTGCNVTQVNILHRHGARYPSHSNAPDYKSAVAKLLQADKYKVPELEFLKDYEYVLPEDHLVALGAEQSWESGIEAYERYARLVMSEEDLFVRASDQERVVDTAGNWTRGFADGSRGKVKPRVDLLLSEKFAPPIAKRLAKAAPGANVSEEDVFGLMSMCPFESIAHAKVEPHLKKTHSKFCDLFAEDEWPAFEYHGDVEKYYKTGPGNPLGPVSGIGYVNELLARLTDSPVEDHTQHNDSLPFPLRKRLYADFTHENLMVAVYAAVGLFNVEEGEAPNPKKMPKHWDRRVWRASRMVPFSARMIVERLECGRVRAEEEQEELDDGWVVVRGGRGDGGEGDGDVRADLRERRAAAPRVLRCQDARGDVSTGRVREEPGVC</sequence>
<name>A0A4Y9Y8L8_9APHY</name>
<keyword evidence="2" id="KW-0472">Membrane</keyword>
<dbReference type="CDD" id="cd07061">
    <property type="entry name" value="HP_HAP_like"/>
    <property type="match status" value="1"/>
</dbReference>
<dbReference type="AlphaFoldDB" id="A0A4Y9Y8L8"/>